<dbReference type="EMBL" id="LSRX01001983">
    <property type="protein sequence ID" value="OLP76575.1"/>
    <property type="molecule type" value="Genomic_DNA"/>
</dbReference>
<comment type="caution">
    <text evidence="2">The sequence shown here is derived from an EMBL/GenBank/DDBJ whole genome shotgun (WGS) entry which is preliminary data.</text>
</comment>
<feature type="compositionally biased region" description="Basic and acidic residues" evidence="1">
    <location>
        <begin position="157"/>
        <end position="173"/>
    </location>
</feature>
<evidence type="ECO:0000256" key="1">
    <source>
        <dbReference type="SAM" id="MobiDB-lite"/>
    </source>
</evidence>
<feature type="region of interest" description="Disordered" evidence="1">
    <location>
        <begin position="157"/>
        <end position="232"/>
    </location>
</feature>
<sequence length="232" mass="24568">MRKDQAFCEAQDYADEHKKFQAMAGDMATSLLGTTASPQRSQALRAGFALALVGSGVLMGIAMERAGATAAIALTSQEPLPAGILEGLEGYTQLFSKMDASMLPRVFHKQMSMSALANESDLSSFQVMDYSGLEGMLTTFTDVFEGRKPESILPKDLRGLKGASDELDHDSRQGPHLNRICQSTPFPLGGVKSDTRDASWAGKQDADGKAAVDQTGPSGGGTRAPGIYLEGS</sequence>
<organism evidence="2 3">
    <name type="scientific">Symbiodinium microadriaticum</name>
    <name type="common">Dinoflagellate</name>
    <name type="synonym">Zooxanthella microadriatica</name>
    <dbReference type="NCBI Taxonomy" id="2951"/>
    <lineage>
        <taxon>Eukaryota</taxon>
        <taxon>Sar</taxon>
        <taxon>Alveolata</taxon>
        <taxon>Dinophyceae</taxon>
        <taxon>Suessiales</taxon>
        <taxon>Symbiodiniaceae</taxon>
        <taxon>Symbiodinium</taxon>
    </lineage>
</organism>
<keyword evidence="3" id="KW-1185">Reference proteome</keyword>
<evidence type="ECO:0000313" key="3">
    <source>
        <dbReference type="Proteomes" id="UP000186817"/>
    </source>
</evidence>
<dbReference type="OrthoDB" id="417428at2759"/>
<gene>
    <name evidence="2" type="ORF">AK812_SmicGene43472</name>
</gene>
<dbReference type="Proteomes" id="UP000186817">
    <property type="component" value="Unassembled WGS sequence"/>
</dbReference>
<dbReference type="AlphaFoldDB" id="A0A1Q9C0X6"/>
<reference evidence="2 3" key="1">
    <citation type="submission" date="2016-02" db="EMBL/GenBank/DDBJ databases">
        <title>Genome analysis of coral dinoflagellate symbionts highlights evolutionary adaptations to a symbiotic lifestyle.</title>
        <authorList>
            <person name="Aranda M."/>
            <person name="Li Y."/>
            <person name="Liew Y.J."/>
            <person name="Baumgarten S."/>
            <person name="Simakov O."/>
            <person name="Wilson M."/>
            <person name="Piel J."/>
            <person name="Ashoor H."/>
            <person name="Bougouffa S."/>
            <person name="Bajic V.B."/>
            <person name="Ryu T."/>
            <person name="Ravasi T."/>
            <person name="Bayer T."/>
            <person name="Micklem G."/>
            <person name="Kim H."/>
            <person name="Bhak J."/>
            <person name="Lajeunesse T.C."/>
            <person name="Voolstra C.R."/>
        </authorList>
    </citation>
    <scope>NUCLEOTIDE SEQUENCE [LARGE SCALE GENOMIC DNA]</scope>
    <source>
        <strain evidence="2 3">CCMP2467</strain>
    </source>
</reference>
<accession>A0A1Q9C0X6</accession>
<evidence type="ECO:0000313" key="2">
    <source>
        <dbReference type="EMBL" id="OLP76575.1"/>
    </source>
</evidence>
<proteinExistence type="predicted"/>
<name>A0A1Q9C0X6_SYMMI</name>
<protein>
    <submittedName>
        <fullName evidence="2">Uncharacterized protein</fullName>
    </submittedName>
</protein>